<dbReference type="KEGG" id="dli:dnl_15550"/>
<sequence>MAFNLGAGDNILYYNKYLIKNFITKKFPAKRRDKACLVSTMAVIYY</sequence>
<evidence type="ECO:0000313" key="2">
    <source>
        <dbReference type="Proteomes" id="UP000663720"/>
    </source>
</evidence>
<protein>
    <submittedName>
        <fullName evidence="1">Uncharacterized protein</fullName>
    </submittedName>
</protein>
<evidence type="ECO:0000313" key="1">
    <source>
        <dbReference type="EMBL" id="QTA79297.1"/>
    </source>
</evidence>
<organism evidence="1 2">
    <name type="scientific">Desulfonema limicola</name>
    <dbReference type="NCBI Taxonomy" id="45656"/>
    <lineage>
        <taxon>Bacteria</taxon>
        <taxon>Pseudomonadati</taxon>
        <taxon>Thermodesulfobacteriota</taxon>
        <taxon>Desulfobacteria</taxon>
        <taxon>Desulfobacterales</taxon>
        <taxon>Desulfococcaceae</taxon>
        <taxon>Desulfonema</taxon>
    </lineage>
</organism>
<name>A0A975B5U6_9BACT</name>
<reference evidence="1" key="1">
    <citation type="journal article" date="2021" name="Microb. Physiol.">
        <title>Proteogenomic Insights into the Physiology of Marine, Sulfate-Reducing, Filamentous Desulfonema limicola and Desulfonema magnum.</title>
        <authorList>
            <person name="Schnaars V."/>
            <person name="Wohlbrand L."/>
            <person name="Scheve S."/>
            <person name="Hinrichs C."/>
            <person name="Reinhardt R."/>
            <person name="Rabus R."/>
        </authorList>
    </citation>
    <scope>NUCLEOTIDE SEQUENCE</scope>
    <source>
        <strain evidence="1">5ac10</strain>
    </source>
</reference>
<dbReference type="Proteomes" id="UP000663720">
    <property type="component" value="Chromosome"/>
</dbReference>
<keyword evidence="2" id="KW-1185">Reference proteome</keyword>
<dbReference type="AlphaFoldDB" id="A0A975B5U6"/>
<proteinExistence type="predicted"/>
<gene>
    <name evidence="1" type="ORF">dnl_15550</name>
</gene>
<dbReference type="EMBL" id="CP061799">
    <property type="protein sequence ID" value="QTA79297.1"/>
    <property type="molecule type" value="Genomic_DNA"/>
</dbReference>
<accession>A0A975B5U6</accession>